<feature type="region of interest" description="Disordered" evidence="1">
    <location>
        <begin position="28"/>
        <end position="92"/>
    </location>
</feature>
<reference evidence="2" key="1">
    <citation type="submission" date="2022-07" db="EMBL/GenBank/DDBJ databases">
        <title>Phylogenomic reconstructions and comparative analyses of Kickxellomycotina fungi.</title>
        <authorList>
            <person name="Reynolds N.K."/>
            <person name="Stajich J.E."/>
            <person name="Barry K."/>
            <person name="Grigoriev I.V."/>
            <person name="Crous P."/>
            <person name="Smith M.E."/>
        </authorList>
    </citation>
    <scope>NUCLEOTIDE SEQUENCE</scope>
    <source>
        <strain evidence="2">RSA 1196</strain>
    </source>
</reference>
<organism evidence="2 3">
    <name type="scientific">Dispira parvispora</name>
    <dbReference type="NCBI Taxonomy" id="1520584"/>
    <lineage>
        <taxon>Eukaryota</taxon>
        <taxon>Fungi</taxon>
        <taxon>Fungi incertae sedis</taxon>
        <taxon>Zoopagomycota</taxon>
        <taxon>Kickxellomycotina</taxon>
        <taxon>Dimargaritomycetes</taxon>
        <taxon>Dimargaritales</taxon>
        <taxon>Dimargaritaceae</taxon>
        <taxon>Dispira</taxon>
    </lineage>
</organism>
<dbReference type="AlphaFoldDB" id="A0A9W8AMT8"/>
<proteinExistence type="predicted"/>
<feature type="region of interest" description="Disordered" evidence="1">
    <location>
        <begin position="137"/>
        <end position="169"/>
    </location>
</feature>
<evidence type="ECO:0000256" key="1">
    <source>
        <dbReference type="SAM" id="MobiDB-lite"/>
    </source>
</evidence>
<comment type="caution">
    <text evidence="2">The sequence shown here is derived from an EMBL/GenBank/DDBJ whole genome shotgun (WGS) entry which is preliminary data.</text>
</comment>
<dbReference type="Proteomes" id="UP001150925">
    <property type="component" value="Unassembled WGS sequence"/>
</dbReference>
<feature type="region of interest" description="Disordered" evidence="1">
    <location>
        <begin position="1"/>
        <end position="20"/>
    </location>
</feature>
<gene>
    <name evidence="2" type="ORF">IWQ62_005446</name>
</gene>
<feature type="compositionally biased region" description="Polar residues" evidence="1">
    <location>
        <begin position="67"/>
        <end position="80"/>
    </location>
</feature>
<sequence length="191" mass="21496">MYSALLQSRTDRGKGVQENQRAVVARLHTLKRQPAESMSSADVEHLDTTMDKLSISTPSSPDRPPKTNGQPMVPSQSPPVKSNPRAKYLGKKPARVQVMSMDESLELQKEHYQKMQMIKLEAELQRRAIDFMARLAEQEEFTSDDDSQQSDTPDNEVGHSEISDGEYDNQCQFLDAEAKALRRSMEPGSSK</sequence>
<evidence type="ECO:0000313" key="2">
    <source>
        <dbReference type="EMBL" id="KAJ1955807.1"/>
    </source>
</evidence>
<evidence type="ECO:0000313" key="3">
    <source>
        <dbReference type="Proteomes" id="UP001150925"/>
    </source>
</evidence>
<dbReference type="OrthoDB" id="5586267at2759"/>
<name>A0A9W8AMT8_9FUNG</name>
<feature type="compositionally biased region" description="Acidic residues" evidence="1">
    <location>
        <begin position="138"/>
        <end position="148"/>
    </location>
</feature>
<accession>A0A9W8AMT8</accession>
<protein>
    <submittedName>
        <fullName evidence="2">Uncharacterized protein</fullName>
    </submittedName>
</protein>
<keyword evidence="3" id="KW-1185">Reference proteome</keyword>
<dbReference type="EMBL" id="JANBPY010002251">
    <property type="protein sequence ID" value="KAJ1955807.1"/>
    <property type="molecule type" value="Genomic_DNA"/>
</dbReference>